<evidence type="ECO:0000256" key="1">
    <source>
        <dbReference type="SAM" id="Phobius"/>
    </source>
</evidence>
<dbReference type="InParanoid" id="A0A0L0H2W9"/>
<reference evidence="2 3" key="1">
    <citation type="submission" date="2009-08" db="EMBL/GenBank/DDBJ databases">
        <title>The Genome Sequence of Spizellomyces punctatus strain DAOM BR117.</title>
        <authorList>
            <consortium name="The Broad Institute Genome Sequencing Platform"/>
            <person name="Russ C."/>
            <person name="Cuomo C."/>
            <person name="Shea T."/>
            <person name="Young S.K."/>
            <person name="Zeng Q."/>
            <person name="Koehrsen M."/>
            <person name="Haas B."/>
            <person name="Borodovsky M."/>
            <person name="Guigo R."/>
            <person name="Alvarado L."/>
            <person name="Berlin A."/>
            <person name="Bochicchio J."/>
            <person name="Borenstein D."/>
            <person name="Chapman S."/>
            <person name="Chen Z."/>
            <person name="Engels R."/>
            <person name="Freedman E."/>
            <person name="Gellesch M."/>
            <person name="Goldberg J."/>
            <person name="Griggs A."/>
            <person name="Gujja S."/>
            <person name="Heiman D."/>
            <person name="Hepburn T."/>
            <person name="Howarth C."/>
            <person name="Jen D."/>
            <person name="Larson L."/>
            <person name="Lewis B."/>
            <person name="Mehta T."/>
            <person name="Park D."/>
            <person name="Pearson M."/>
            <person name="Roberts A."/>
            <person name="Saif S."/>
            <person name="Shenoy N."/>
            <person name="Sisk P."/>
            <person name="Stolte C."/>
            <person name="Sykes S."/>
            <person name="Thomson T."/>
            <person name="Walk T."/>
            <person name="White J."/>
            <person name="Yandava C."/>
            <person name="Burger G."/>
            <person name="Gray M.W."/>
            <person name="Holland P.W.H."/>
            <person name="King N."/>
            <person name="Lang F.B.F."/>
            <person name="Roger A.J."/>
            <person name="Ruiz-Trillo I."/>
            <person name="Lander E."/>
            <person name="Nusbaum C."/>
        </authorList>
    </citation>
    <scope>NUCLEOTIDE SEQUENCE [LARGE SCALE GENOMIC DNA]</scope>
    <source>
        <strain evidence="2 3">DAOM BR117</strain>
    </source>
</reference>
<protein>
    <submittedName>
        <fullName evidence="2">Uncharacterized protein</fullName>
    </submittedName>
</protein>
<sequence>MTLTKAQKQRRVDRFFRRRPQRWTVSSFATDVGKEYPQPNRAWMGALTKILGDDSRKDAERARASTLLERHDAIQKELLITLCRRSRQTPVNIQNRNVINGNRFNNSGDTAISQATTNVAQERHTPPPNSPIPETAPALIAAIPETVDPDAAGAAEVEFPAPPPIAPAPDAPAAPPVAAVPVTTVAFASAVASAVGAAAASAVFAFFL</sequence>
<dbReference type="EMBL" id="KQ257476">
    <property type="protein sequence ID" value="KNC95795.1"/>
    <property type="molecule type" value="Genomic_DNA"/>
</dbReference>
<dbReference type="AlphaFoldDB" id="A0A0L0H2W9"/>
<keyword evidence="1" id="KW-0812">Transmembrane</keyword>
<dbReference type="VEuPathDB" id="FungiDB:SPPG_08790"/>
<keyword evidence="3" id="KW-1185">Reference proteome</keyword>
<dbReference type="Proteomes" id="UP000053201">
    <property type="component" value="Unassembled WGS sequence"/>
</dbReference>
<name>A0A0L0H2W9_SPIPD</name>
<proteinExistence type="predicted"/>
<evidence type="ECO:0000313" key="3">
    <source>
        <dbReference type="Proteomes" id="UP000053201"/>
    </source>
</evidence>
<keyword evidence="1" id="KW-0472">Membrane</keyword>
<gene>
    <name evidence="2" type="ORF">SPPG_08790</name>
</gene>
<dbReference type="GeneID" id="27691924"/>
<feature type="transmembrane region" description="Helical" evidence="1">
    <location>
        <begin position="185"/>
        <end position="207"/>
    </location>
</feature>
<accession>A0A0L0H2W9</accession>
<keyword evidence="1" id="KW-1133">Transmembrane helix</keyword>
<dbReference type="RefSeq" id="XP_016603835.1">
    <property type="nucleotide sequence ID" value="XM_016756937.1"/>
</dbReference>
<organism evidence="2 3">
    <name type="scientific">Spizellomyces punctatus (strain DAOM BR117)</name>
    <dbReference type="NCBI Taxonomy" id="645134"/>
    <lineage>
        <taxon>Eukaryota</taxon>
        <taxon>Fungi</taxon>
        <taxon>Fungi incertae sedis</taxon>
        <taxon>Chytridiomycota</taxon>
        <taxon>Chytridiomycota incertae sedis</taxon>
        <taxon>Chytridiomycetes</taxon>
        <taxon>Spizellomycetales</taxon>
        <taxon>Spizellomycetaceae</taxon>
        <taxon>Spizellomyces</taxon>
    </lineage>
</organism>
<evidence type="ECO:0000313" key="2">
    <source>
        <dbReference type="EMBL" id="KNC95795.1"/>
    </source>
</evidence>